<feature type="domain" description="Antitoxin Xre/MbcA/ParS-like toxin-binding" evidence="1">
    <location>
        <begin position="17"/>
        <end position="67"/>
    </location>
</feature>
<organism evidence="2">
    <name type="scientific">Flavobacterium sp. CFS9</name>
    <dbReference type="NCBI Taxonomy" id="3143118"/>
    <lineage>
        <taxon>Bacteria</taxon>
        <taxon>Pseudomonadati</taxon>
        <taxon>Bacteroidota</taxon>
        <taxon>Flavobacteriia</taxon>
        <taxon>Flavobacteriales</taxon>
        <taxon>Flavobacteriaceae</taxon>
        <taxon>Flavobacterium</taxon>
    </lineage>
</organism>
<dbReference type="RefSeq" id="WP_369615231.1">
    <property type="nucleotide sequence ID" value="NZ_AP031573.1"/>
</dbReference>
<reference evidence="2" key="1">
    <citation type="submission" date="2024-05" db="EMBL/GenBank/DDBJ databases">
        <title>Whole-Genome Sequence of CFS9, a Potential Fish Probiotic Isolated from the Body Surface of Silurus asotus.</title>
        <authorList>
            <person name="Kojima M."/>
            <person name="Tobioka K."/>
            <person name="Yokota K."/>
            <person name="Nakatani H."/>
            <person name="Hori K."/>
            <person name="Tamaru Y."/>
            <person name="Okazaki F."/>
        </authorList>
    </citation>
    <scope>NUCLEOTIDE SEQUENCE</scope>
    <source>
        <strain evidence="2">CFS9</strain>
    </source>
</reference>
<name>A0AAT9H3M4_9FLAO</name>
<dbReference type="EMBL" id="AP031573">
    <property type="protein sequence ID" value="BFM44087.1"/>
    <property type="molecule type" value="Genomic_DNA"/>
</dbReference>
<evidence type="ECO:0000259" key="1">
    <source>
        <dbReference type="Pfam" id="PF09722"/>
    </source>
</evidence>
<gene>
    <name evidence="2" type="ORF">CFS9_27280</name>
</gene>
<dbReference type="Pfam" id="PF09722">
    <property type="entry name" value="Xre_MbcA_ParS_C"/>
    <property type="match status" value="1"/>
</dbReference>
<dbReference type="InterPro" id="IPR024467">
    <property type="entry name" value="Xre/MbcA/ParS-like_toxin-bd"/>
</dbReference>
<protein>
    <recommendedName>
        <fullName evidence="1">Antitoxin Xre/MbcA/ParS-like toxin-binding domain-containing protein</fullName>
    </recommendedName>
</protein>
<dbReference type="AlphaFoldDB" id="A0AAT9H3M4"/>
<evidence type="ECO:0000313" key="2">
    <source>
        <dbReference type="EMBL" id="BFM44087.1"/>
    </source>
</evidence>
<proteinExistence type="predicted"/>
<accession>A0AAT9H3M4</accession>
<sequence length="70" mass="8163">MESEKLITKAIDALYQHAESLFDSKGDFDRWLDTPNFFTDKHPPRELLNNIEGINFIESRLTAMEYGDNI</sequence>